<keyword evidence="1" id="KW-1133">Transmembrane helix</keyword>
<dbReference type="AlphaFoldDB" id="A0AAQ4CWJ7"/>
<keyword evidence="3" id="KW-1185">Reference proteome</keyword>
<dbReference type="Gene3D" id="2.60.40.10">
    <property type="entry name" value="Immunoglobulins"/>
    <property type="match status" value="1"/>
</dbReference>
<dbReference type="EMBL" id="AP025226">
    <property type="protein sequence ID" value="BDC00179.1"/>
    <property type="molecule type" value="Genomic_DNA"/>
</dbReference>
<evidence type="ECO:0008006" key="4">
    <source>
        <dbReference type="Google" id="ProtNLM"/>
    </source>
</evidence>
<evidence type="ECO:0000256" key="1">
    <source>
        <dbReference type="SAM" id="Phobius"/>
    </source>
</evidence>
<accession>A0AAQ4CWJ7</accession>
<dbReference type="PANTHER" id="PTHR35902">
    <property type="entry name" value="S-LAYER DOMAIN-LIKE PROTEIN-RELATED"/>
    <property type="match status" value="1"/>
</dbReference>
<keyword evidence="1" id="KW-0812">Transmembrane</keyword>
<sequence length="967" mass="105341">MRRGLIILLLIVFSIITNLMVSSAVAYFQGYSTTIEPIAPGEIEVPITFHITNLGPTNLTDITIFPTNTYPFYVYNYYNSTQYIHIPLWTIGETINVTFLFNISDTAKNGVYSEGIAIEAINQYGESIDTTVLVEVPILGYVNFSASSIWGTTSSPMVVGPGENNVPLTIILQNLGNTLVSNVTLELRSQFPVKFLQSNASISAIAAGYYGETTVMASVYPNATEGLYYIKLKVIYYHNATQYVIVPIDIGSSNQVSLVDAWGTPSDPEVAAPGATLLPLTIYVKNLGENLLSNVSLILQSHYPIQFLQENASVGFVPAGGYNYVTVIANIYKNVTPGVYYIPVTLIAYNGFKQTFTMPVYILGYVNFSASSIWGTTSSPMVVGPGENNVPLTIILQNAGTATVTNATVVFNSQYPVEFLQKNLTIGNIPPGYPVTITVLANVYPNITTEGVYYVPIKIIYYSGVVQYVKLPIYIQSTNQISLEGIWGSLSNPILVAAGENNIPLTILVKNLGENLLSNVSLILQSHYPIQFLQENASVGFVPAGGYNYVTVIANVYPNATPGVYYIPVTLLAYNGFKETVMMTVEILGYITLQPQTLWGSINSPITVSPGETQVPLTILLRNTGDVNVLNVTLSFKQTEYPLIFHQTTAQIGIIPAGEENYATLTVSVYPNATPGVYYIPATLYYFNHKYTITIPITIYSPNISINVITIPPQVFPSYYDVRLMAILTNYGSGIAENANISISSPFEVISSPIIHIGAIPVGKPINVTFLINVLNETLPKTYIINFTVTYDGGKITYEYPLNIYPKANLIVVSVYYPTLNAGDTKVPITITLKNTGNATAKNVLVRLGTSDVIYPHVSSSNPLQALTASEVFAGDIPPGGEINITFVVDISGGASPGTYPLAIALVWNQTGALFPFEQSDTFYVTISPPFYAQLFKSPEGFAVIVAVIIIIIVAIVIFLRVRHKRK</sequence>
<dbReference type="KEGG" id="scas:SACC_31950"/>
<keyword evidence="1" id="KW-0472">Membrane</keyword>
<gene>
    <name evidence="2" type="ORF">SACC_31950</name>
</gene>
<feature type="transmembrane region" description="Helical" evidence="1">
    <location>
        <begin position="941"/>
        <end position="962"/>
    </location>
</feature>
<evidence type="ECO:0000313" key="3">
    <source>
        <dbReference type="Proteomes" id="UP001319921"/>
    </source>
</evidence>
<organism evidence="2 3">
    <name type="scientific">Saccharolobus caldissimus</name>
    <dbReference type="NCBI Taxonomy" id="1702097"/>
    <lineage>
        <taxon>Archaea</taxon>
        <taxon>Thermoproteota</taxon>
        <taxon>Thermoprotei</taxon>
        <taxon>Sulfolobales</taxon>
        <taxon>Sulfolobaceae</taxon>
        <taxon>Saccharolobus</taxon>
    </lineage>
</organism>
<dbReference type="Proteomes" id="UP001319921">
    <property type="component" value="Chromosome"/>
</dbReference>
<evidence type="ECO:0000313" key="2">
    <source>
        <dbReference type="EMBL" id="BDC00179.1"/>
    </source>
</evidence>
<dbReference type="GeneID" id="68867918"/>
<protein>
    <recommendedName>
        <fullName evidence="4">S-layer protein</fullName>
    </recommendedName>
</protein>
<dbReference type="InterPro" id="IPR013783">
    <property type="entry name" value="Ig-like_fold"/>
</dbReference>
<reference evidence="2 3" key="1">
    <citation type="journal article" date="2022" name="Microbiol. Resour. Announc.">
        <title>Complete Genome Sequence of the Hyperthermophilic and Acidophilic Archaeon Saccharolobus caldissimus Strain HS-3T.</title>
        <authorList>
            <person name="Sakai H.D."/>
            <person name="Kurosawa N."/>
        </authorList>
    </citation>
    <scope>NUCLEOTIDE SEQUENCE [LARGE SCALE GENOMIC DNA]</scope>
    <source>
        <strain evidence="2 3">JCM32116</strain>
    </source>
</reference>
<proteinExistence type="predicted"/>
<dbReference type="RefSeq" id="WP_229570897.1">
    <property type="nucleotide sequence ID" value="NZ_AP025226.1"/>
</dbReference>
<dbReference type="PANTHER" id="PTHR35902:SF3">
    <property type="entry name" value="NPCBM-ASSOCIATED, NEW3 DOMAIN OF ALPHA-GALACTOSIDASE"/>
    <property type="match status" value="1"/>
</dbReference>
<name>A0AAQ4CWJ7_9CREN</name>